<accession>A0A1Q9CZ87</accession>
<dbReference type="EMBL" id="LSRX01000824">
    <property type="protein sequence ID" value="OLP88236.1"/>
    <property type="molecule type" value="Genomic_DNA"/>
</dbReference>
<organism evidence="1 2">
    <name type="scientific">Symbiodinium microadriaticum</name>
    <name type="common">Dinoflagellate</name>
    <name type="synonym">Zooxanthella microadriatica</name>
    <dbReference type="NCBI Taxonomy" id="2951"/>
    <lineage>
        <taxon>Eukaryota</taxon>
        <taxon>Sar</taxon>
        <taxon>Alveolata</taxon>
        <taxon>Dinophyceae</taxon>
        <taxon>Suessiales</taxon>
        <taxon>Symbiodiniaceae</taxon>
        <taxon>Symbiodinium</taxon>
    </lineage>
</organism>
<dbReference type="AlphaFoldDB" id="A0A1Q9CZ87"/>
<evidence type="ECO:0000313" key="1">
    <source>
        <dbReference type="EMBL" id="OLP88236.1"/>
    </source>
</evidence>
<evidence type="ECO:0000313" key="2">
    <source>
        <dbReference type="Proteomes" id="UP000186817"/>
    </source>
</evidence>
<reference evidence="1 2" key="1">
    <citation type="submission" date="2016-02" db="EMBL/GenBank/DDBJ databases">
        <title>Genome analysis of coral dinoflagellate symbionts highlights evolutionary adaptations to a symbiotic lifestyle.</title>
        <authorList>
            <person name="Aranda M."/>
            <person name="Li Y."/>
            <person name="Liew Y.J."/>
            <person name="Baumgarten S."/>
            <person name="Simakov O."/>
            <person name="Wilson M."/>
            <person name="Piel J."/>
            <person name="Ashoor H."/>
            <person name="Bougouffa S."/>
            <person name="Bajic V.B."/>
            <person name="Ryu T."/>
            <person name="Ravasi T."/>
            <person name="Bayer T."/>
            <person name="Micklem G."/>
            <person name="Kim H."/>
            <person name="Bhak J."/>
            <person name="Lajeunesse T.C."/>
            <person name="Voolstra C.R."/>
        </authorList>
    </citation>
    <scope>NUCLEOTIDE SEQUENCE [LARGE SCALE GENOMIC DNA]</scope>
    <source>
        <strain evidence="1 2">CCMP2467</strain>
    </source>
</reference>
<comment type="caution">
    <text evidence="1">The sequence shown here is derived from an EMBL/GenBank/DDBJ whole genome shotgun (WGS) entry which is preliminary data.</text>
</comment>
<proteinExistence type="predicted"/>
<dbReference type="Proteomes" id="UP000186817">
    <property type="component" value="Unassembled WGS sequence"/>
</dbReference>
<sequence>MSETLRFVGVALAAMVAFRFANELGILGIDAEVSGNATQIAATDHATNSAKATLKQDALPKLGKAQVLIQYCTS</sequence>
<keyword evidence="2" id="KW-1185">Reference proteome</keyword>
<gene>
    <name evidence="1" type="ORF">AK812_SmicGene30465</name>
</gene>
<name>A0A1Q9CZ87_SYMMI</name>
<protein>
    <submittedName>
        <fullName evidence="1">Uncharacterized protein</fullName>
    </submittedName>
</protein>